<dbReference type="RefSeq" id="WP_003134277.1">
    <property type="nucleotide sequence ID" value="NZ_AP027239.1"/>
</dbReference>
<accession>A0AAX3N9N8</accession>
<evidence type="ECO:0000313" key="3">
    <source>
        <dbReference type="Proteomes" id="UP001217324"/>
    </source>
</evidence>
<proteinExistence type="predicted"/>
<evidence type="ECO:0000313" key="2">
    <source>
        <dbReference type="EMBL" id="WEA13325.1"/>
    </source>
</evidence>
<feature type="transmembrane region" description="Helical" evidence="1">
    <location>
        <begin position="34"/>
        <end position="54"/>
    </location>
</feature>
<gene>
    <name evidence="2" type="ORF">PWF74_07235</name>
</gene>
<dbReference type="EMBL" id="CP118627">
    <property type="protein sequence ID" value="WEA13325.1"/>
    <property type="molecule type" value="Genomic_DNA"/>
</dbReference>
<name>A0AAX3N9N8_9LACT</name>
<organism evidence="2 3">
    <name type="scientific">Lactococcus garvieae</name>
    <dbReference type="NCBI Taxonomy" id="1363"/>
    <lineage>
        <taxon>Bacteria</taxon>
        <taxon>Bacillati</taxon>
        <taxon>Bacillota</taxon>
        <taxon>Bacilli</taxon>
        <taxon>Lactobacillales</taxon>
        <taxon>Streptococcaceae</taxon>
        <taxon>Lactococcus</taxon>
    </lineage>
</organism>
<dbReference type="AlphaFoldDB" id="A0AAX3N9N8"/>
<protein>
    <submittedName>
        <fullName evidence="2">Uncharacterized protein</fullName>
    </submittedName>
</protein>
<sequence length="100" mass="12618">MPPYDYEFYRKRKHDPKWRVFYLKLRNKKILKRTMVYIVVVIMLIILGLFINYIDEYKISLRDFNLKILKNFFNHYIELSKKLFWTVIDKISHTLQRKWQ</sequence>
<dbReference type="Proteomes" id="UP001217324">
    <property type="component" value="Chromosome"/>
</dbReference>
<keyword evidence="1" id="KW-0812">Transmembrane</keyword>
<reference evidence="2" key="1">
    <citation type="submission" date="2023-02" db="EMBL/GenBank/DDBJ databases">
        <title>Comparative genomics and fermentation flavor characterization of five lactic acid bacteria reveal flavor biosynthesis metabolic pathways in fermented muskmelon puree.</title>
        <authorList>
            <person name="Yuan L."/>
            <person name="Li M."/>
            <person name="Xu X."/>
            <person name="Lao F."/>
            <person name="Wu J."/>
        </authorList>
    </citation>
    <scope>NUCLEOTIDE SEQUENCE</scope>
    <source>
        <strain evidence="2">Pa-2</strain>
    </source>
</reference>
<keyword evidence="1" id="KW-1133">Transmembrane helix</keyword>
<evidence type="ECO:0000256" key="1">
    <source>
        <dbReference type="SAM" id="Phobius"/>
    </source>
</evidence>
<keyword evidence="1" id="KW-0472">Membrane</keyword>